<evidence type="ECO:0000256" key="3">
    <source>
        <dbReference type="ARBA" id="ARBA00008695"/>
    </source>
</evidence>
<keyword evidence="9 13" id="KW-0472">Membrane</keyword>
<dbReference type="InterPro" id="IPR039524">
    <property type="entry name" value="PIGO/GPI13"/>
</dbReference>
<feature type="transmembrane region" description="Helical" evidence="13">
    <location>
        <begin position="527"/>
        <end position="548"/>
    </location>
</feature>
<feature type="transmembrane region" description="Helical" evidence="13">
    <location>
        <begin position="971"/>
        <end position="991"/>
    </location>
</feature>
<reference evidence="14" key="1">
    <citation type="submission" date="2019-08" db="EMBL/GenBank/DDBJ databases">
        <title>The improved chromosome-level genome for the pearl oyster Pinctada fucata martensii using PacBio sequencing and Hi-C.</title>
        <authorList>
            <person name="Zheng Z."/>
        </authorList>
    </citation>
    <scope>NUCLEOTIDE SEQUENCE</scope>
    <source>
        <strain evidence="14">ZZ-2019</strain>
        <tissue evidence="14">Adductor muscle</tissue>
    </source>
</reference>
<feature type="transmembrane region" description="Helical" evidence="13">
    <location>
        <begin position="736"/>
        <end position="761"/>
    </location>
</feature>
<dbReference type="InterPro" id="IPR017850">
    <property type="entry name" value="Alkaline_phosphatase_core_sf"/>
</dbReference>
<comment type="pathway">
    <text evidence="2">Glycolipid biosynthesis; glycosylphosphatidylinositol-anchor biosynthesis.</text>
</comment>
<dbReference type="GO" id="GO:0051377">
    <property type="term" value="F:mannose-ethanolamine phosphotransferase activity"/>
    <property type="evidence" value="ECO:0007669"/>
    <property type="project" value="InterPro"/>
</dbReference>
<name>A0AA88Y4K2_PINIB</name>
<evidence type="ECO:0000256" key="2">
    <source>
        <dbReference type="ARBA" id="ARBA00004687"/>
    </source>
</evidence>
<dbReference type="InterPro" id="IPR037675">
    <property type="entry name" value="PIG-O_N"/>
</dbReference>
<keyword evidence="5" id="KW-0808">Transferase</keyword>
<evidence type="ECO:0000256" key="5">
    <source>
        <dbReference type="ARBA" id="ARBA00022679"/>
    </source>
</evidence>
<evidence type="ECO:0000256" key="4">
    <source>
        <dbReference type="ARBA" id="ARBA00022502"/>
    </source>
</evidence>
<evidence type="ECO:0000313" key="15">
    <source>
        <dbReference type="Proteomes" id="UP001186944"/>
    </source>
</evidence>
<keyword evidence="4" id="KW-0337">GPI-anchor biosynthesis</keyword>
<evidence type="ECO:0000256" key="9">
    <source>
        <dbReference type="ARBA" id="ARBA00023136"/>
    </source>
</evidence>
<dbReference type="Proteomes" id="UP001186944">
    <property type="component" value="Unassembled WGS sequence"/>
</dbReference>
<evidence type="ECO:0000256" key="12">
    <source>
        <dbReference type="ARBA" id="ARBA00093602"/>
    </source>
</evidence>
<gene>
    <name evidence="14" type="ORF">FSP39_012915</name>
</gene>
<keyword evidence="10" id="KW-0325">Glycoprotein</keyword>
<proteinExistence type="inferred from homology"/>
<feature type="transmembrane region" description="Helical" evidence="13">
    <location>
        <begin position="921"/>
        <end position="945"/>
    </location>
</feature>
<dbReference type="InterPro" id="IPR002591">
    <property type="entry name" value="Phosphodiest/P_Trfase"/>
</dbReference>
<feature type="transmembrane region" description="Helical" evidence="13">
    <location>
        <begin position="801"/>
        <end position="827"/>
    </location>
</feature>
<feature type="transmembrane region" description="Helical" evidence="13">
    <location>
        <begin position="463"/>
        <end position="487"/>
    </location>
</feature>
<evidence type="ECO:0000256" key="11">
    <source>
        <dbReference type="ARBA" id="ARBA00079084"/>
    </source>
</evidence>
<evidence type="ECO:0000256" key="13">
    <source>
        <dbReference type="SAM" id="Phobius"/>
    </source>
</evidence>
<dbReference type="CDD" id="cd16023">
    <property type="entry name" value="GPI_EPT_3"/>
    <property type="match status" value="1"/>
</dbReference>
<keyword evidence="6 13" id="KW-0812">Transmembrane</keyword>
<feature type="transmembrane region" description="Helical" evidence="13">
    <location>
        <begin position="1011"/>
        <end position="1032"/>
    </location>
</feature>
<dbReference type="SUPFAM" id="SSF53649">
    <property type="entry name" value="Alkaline phosphatase-like"/>
    <property type="match status" value="1"/>
</dbReference>
<dbReference type="GO" id="GO:0005789">
    <property type="term" value="C:endoplasmic reticulum membrane"/>
    <property type="evidence" value="ECO:0007669"/>
    <property type="project" value="UniProtKB-SubCell"/>
</dbReference>
<evidence type="ECO:0000256" key="6">
    <source>
        <dbReference type="ARBA" id="ARBA00022692"/>
    </source>
</evidence>
<sequence>MFIFAKGFLLKRVVVDRNSTCSVEFSHRSDLHGGKGCWMHGSFKKAIIIVIDALRYDFIKYDENFVNESLPYKNKLLFVNQLLLTKPFNSKLYRFLADPPTTTLQRLKGLTTGSLPTFVDASANFASSEITEDNFVDQMIKQGKTLKFLGDDTWMGLYPGRFYRSFPFPSFNVKDLHTVDNGILENLIPELRKKDWDITIAHFLGVDHCGHRYGPMHPAMAEKLSQMNEMIRNVTRVMDGDTVLFVFGDHGMTGSGDHGGDSKDELEAGLFVYSPSQITSFPTKDVIQDVQQTDLVPSISLLLGVPIPFSNLGHAITDLFTFCPSWKSGSTVIKQVFHSVKALRLNAHQISLYIQEYYKHSSDFPINKYYELGHILSSAENELQAALTAMVKDGETRKLEEKLVNLRSKYTKYITEVRKICQSIWAKFDLTSITIGIMTIFIALLINIYCIRVSYWWKVDVPSTSIVVILITIVYTAFAAFQSFFIGESLTAFMVYLLGGFLIIGLCVLIIKFQVKNPLIIQKENNIFTVSNFETSVSLLGCILYFLSYFSNSFVVNEDVVILFLAQTLVWMYCISIVLDSLKLTEPAGLEPKNKRHKGTKTFDIMRFFTHPTMLVFIVTLFTSVSLRLSTVFAACREEKWNCDLSVFLLPLGNLVNQLQSYKNMRYFFSVACLVLLTFITRQWMKHYGNLNGASISVLCARYFCPIAVVCCSLHWALQGLPPKILDNMPVWQQVFLPRIVYILVLVTLFCIAFNPLCVFIKPSAELSSLQALDRDKSAVPYLFTKLKEKLEEKAKEKPQVAYGLATSYTAAIVCTVTAMSILLSMLLGDGPSPSLLLALFSAGGFLEIITLREKHSKPPSFLCYVVTFSMMTSLYFYNTGHQATVPSIRFEAAFNGFHGDFDNKIIPGLLIHLNTFVAEVFFGILSPLIIFWPLTEGIFVQWILKKSKEQEQRWKGDFILYEDGDTLRKLLFRLLSCIFIFHGIKIFGATCAACLHRRHLMVWKIFAPRFVFQAMSCFTMFGISMLMYLLIMRVDKSLDVWVSKVSQTS</sequence>
<dbReference type="PANTHER" id="PTHR23071">
    <property type="entry name" value="PHOSPHATIDYLINOSITOL GLYCAN"/>
    <property type="match status" value="1"/>
</dbReference>
<dbReference type="AlphaFoldDB" id="A0AA88Y4K2"/>
<dbReference type="EMBL" id="VSWD01000007">
    <property type="protein sequence ID" value="KAK3097761.1"/>
    <property type="molecule type" value="Genomic_DNA"/>
</dbReference>
<keyword evidence="15" id="KW-1185">Reference proteome</keyword>
<organism evidence="14 15">
    <name type="scientific">Pinctada imbricata</name>
    <name type="common">Atlantic pearl-oyster</name>
    <name type="synonym">Pinctada martensii</name>
    <dbReference type="NCBI Taxonomy" id="66713"/>
    <lineage>
        <taxon>Eukaryota</taxon>
        <taxon>Metazoa</taxon>
        <taxon>Spiralia</taxon>
        <taxon>Lophotrochozoa</taxon>
        <taxon>Mollusca</taxon>
        <taxon>Bivalvia</taxon>
        <taxon>Autobranchia</taxon>
        <taxon>Pteriomorphia</taxon>
        <taxon>Pterioida</taxon>
        <taxon>Pterioidea</taxon>
        <taxon>Pteriidae</taxon>
        <taxon>Pinctada</taxon>
    </lineage>
</organism>
<dbReference type="PANTHER" id="PTHR23071:SF1">
    <property type="entry name" value="GPI ETHANOLAMINE PHOSPHATE TRANSFERASE 3"/>
    <property type="match status" value="1"/>
</dbReference>
<feature type="transmembrane region" description="Helical" evidence="13">
    <location>
        <begin position="833"/>
        <end position="850"/>
    </location>
</feature>
<evidence type="ECO:0000256" key="10">
    <source>
        <dbReference type="ARBA" id="ARBA00023180"/>
    </source>
</evidence>
<evidence type="ECO:0000256" key="8">
    <source>
        <dbReference type="ARBA" id="ARBA00022989"/>
    </source>
</evidence>
<comment type="similarity">
    <text evidence="3">Belongs to the PIGG/PIGN/PIGO family. PIGO subfamily.</text>
</comment>
<feature type="transmembrane region" description="Helical" evidence="13">
    <location>
        <begin position="560"/>
        <end position="584"/>
    </location>
</feature>
<dbReference type="Gene3D" id="3.40.720.10">
    <property type="entry name" value="Alkaline Phosphatase, subunit A"/>
    <property type="match status" value="1"/>
</dbReference>
<dbReference type="GO" id="GO:0006506">
    <property type="term" value="P:GPI anchor biosynthetic process"/>
    <property type="evidence" value="ECO:0007669"/>
    <property type="project" value="UniProtKB-KW"/>
</dbReference>
<feature type="transmembrane region" description="Helical" evidence="13">
    <location>
        <begin position="493"/>
        <end position="515"/>
    </location>
</feature>
<comment type="subcellular location">
    <subcellularLocation>
        <location evidence="1">Endoplasmic reticulum membrane</location>
        <topology evidence="1">Multi-pass membrane protein</topology>
    </subcellularLocation>
</comment>
<evidence type="ECO:0000313" key="14">
    <source>
        <dbReference type="EMBL" id="KAK3097761.1"/>
    </source>
</evidence>
<evidence type="ECO:0000256" key="7">
    <source>
        <dbReference type="ARBA" id="ARBA00022824"/>
    </source>
</evidence>
<evidence type="ECO:0000256" key="1">
    <source>
        <dbReference type="ARBA" id="ARBA00004477"/>
    </source>
</evidence>
<dbReference type="FunFam" id="3.40.720.10:FF:000041">
    <property type="entry name" value="GPI ethanolamine phosphate transferase 3"/>
    <property type="match status" value="1"/>
</dbReference>
<accession>A0AA88Y4K2</accession>
<keyword evidence="7" id="KW-0256">Endoplasmic reticulum</keyword>
<feature type="transmembrane region" description="Helical" evidence="13">
    <location>
        <begin position="696"/>
        <end position="716"/>
    </location>
</feature>
<keyword evidence="8 13" id="KW-1133">Transmembrane helix</keyword>
<feature type="transmembrane region" description="Helical" evidence="13">
    <location>
        <begin position="430"/>
        <end position="451"/>
    </location>
</feature>
<protein>
    <recommendedName>
        <fullName evidence="12">GPI ethanolamine phosphate transferase 3, catalytic subunit</fullName>
    </recommendedName>
    <alternativeName>
        <fullName evidence="11">Phosphatidylinositol-glycan biosynthesis class O protein</fullName>
    </alternativeName>
</protein>
<feature type="transmembrane region" description="Helical" evidence="13">
    <location>
        <begin position="667"/>
        <end position="684"/>
    </location>
</feature>
<comment type="caution">
    <text evidence="14">The sequence shown here is derived from an EMBL/GenBank/DDBJ whole genome shotgun (WGS) entry which is preliminary data.</text>
</comment>
<dbReference type="Pfam" id="PF01663">
    <property type="entry name" value="Phosphodiest"/>
    <property type="match status" value="1"/>
</dbReference>
<feature type="transmembrane region" description="Helical" evidence="13">
    <location>
        <begin position="605"/>
        <end position="625"/>
    </location>
</feature>